<feature type="compositionally biased region" description="Basic and acidic residues" evidence="1">
    <location>
        <begin position="1"/>
        <end position="15"/>
    </location>
</feature>
<gene>
    <name evidence="2" type="ORF">L484_020628</name>
</gene>
<protein>
    <submittedName>
        <fullName evidence="2">Uncharacterized protein</fullName>
    </submittedName>
</protein>
<keyword evidence="3" id="KW-1185">Reference proteome</keyword>
<sequence length="65" mass="7183">MGKWDIEDVRERGQDSKTGINRGKMPAAVCQRGAHSFMYVSNKYKIGVGGRVSAVTDMRIVLSSH</sequence>
<evidence type="ECO:0000313" key="3">
    <source>
        <dbReference type="Proteomes" id="UP000030645"/>
    </source>
</evidence>
<name>W9S940_9ROSA</name>
<feature type="region of interest" description="Disordered" evidence="1">
    <location>
        <begin position="1"/>
        <end position="24"/>
    </location>
</feature>
<evidence type="ECO:0000313" key="2">
    <source>
        <dbReference type="EMBL" id="EXC31801.1"/>
    </source>
</evidence>
<organism evidence="2 3">
    <name type="scientific">Morus notabilis</name>
    <dbReference type="NCBI Taxonomy" id="981085"/>
    <lineage>
        <taxon>Eukaryota</taxon>
        <taxon>Viridiplantae</taxon>
        <taxon>Streptophyta</taxon>
        <taxon>Embryophyta</taxon>
        <taxon>Tracheophyta</taxon>
        <taxon>Spermatophyta</taxon>
        <taxon>Magnoliopsida</taxon>
        <taxon>eudicotyledons</taxon>
        <taxon>Gunneridae</taxon>
        <taxon>Pentapetalae</taxon>
        <taxon>rosids</taxon>
        <taxon>fabids</taxon>
        <taxon>Rosales</taxon>
        <taxon>Moraceae</taxon>
        <taxon>Moreae</taxon>
        <taxon>Morus</taxon>
    </lineage>
</organism>
<dbReference type="Proteomes" id="UP000030645">
    <property type="component" value="Unassembled WGS sequence"/>
</dbReference>
<proteinExistence type="predicted"/>
<evidence type="ECO:0000256" key="1">
    <source>
        <dbReference type="SAM" id="MobiDB-lite"/>
    </source>
</evidence>
<dbReference type="AlphaFoldDB" id="W9S940"/>
<dbReference type="EMBL" id="KE346271">
    <property type="protein sequence ID" value="EXC31801.1"/>
    <property type="molecule type" value="Genomic_DNA"/>
</dbReference>
<reference evidence="3" key="1">
    <citation type="submission" date="2013-01" db="EMBL/GenBank/DDBJ databases">
        <title>Draft Genome Sequence of a Mulberry Tree, Morus notabilis C.K. Schneid.</title>
        <authorList>
            <person name="He N."/>
            <person name="Zhao S."/>
        </authorList>
    </citation>
    <scope>NUCLEOTIDE SEQUENCE</scope>
</reference>
<accession>W9S940</accession>